<sequence>MTAPNFWGTSDQAKDLVQGAKDNCNASEVSVSLIDKRGKLRASMMHLDSFVKYSSSAGSWKVKYKRNGVRYTCNSQDSALERIIESAVIESLKTIINKEKEGLADQLILEKCIETIEDAFIKKGSL</sequence>
<name>A0A645GMK3_9ZZZZ</name>
<dbReference type="EMBL" id="VSSQ01078028">
    <property type="protein sequence ID" value="MPN27955.1"/>
    <property type="molecule type" value="Genomic_DNA"/>
</dbReference>
<accession>A0A645GMK3</accession>
<dbReference type="AlphaFoldDB" id="A0A645GMK3"/>
<organism evidence="1">
    <name type="scientific">bioreactor metagenome</name>
    <dbReference type="NCBI Taxonomy" id="1076179"/>
    <lineage>
        <taxon>unclassified sequences</taxon>
        <taxon>metagenomes</taxon>
        <taxon>ecological metagenomes</taxon>
    </lineage>
</organism>
<proteinExistence type="predicted"/>
<comment type="caution">
    <text evidence="1">The sequence shown here is derived from an EMBL/GenBank/DDBJ whole genome shotgun (WGS) entry which is preliminary data.</text>
</comment>
<protein>
    <submittedName>
        <fullName evidence="1">Uncharacterized protein</fullName>
    </submittedName>
</protein>
<gene>
    <name evidence="1" type="ORF">SDC9_175389</name>
</gene>
<reference evidence="1" key="1">
    <citation type="submission" date="2019-08" db="EMBL/GenBank/DDBJ databases">
        <authorList>
            <person name="Kucharzyk K."/>
            <person name="Murdoch R.W."/>
            <person name="Higgins S."/>
            <person name="Loffler F."/>
        </authorList>
    </citation>
    <scope>NUCLEOTIDE SEQUENCE</scope>
</reference>
<evidence type="ECO:0000313" key="1">
    <source>
        <dbReference type="EMBL" id="MPN27955.1"/>
    </source>
</evidence>